<accession>K5VWG9</accession>
<dbReference type="AlphaFoldDB" id="K5VWG9"/>
<dbReference type="RefSeq" id="XP_007400100.1">
    <property type="nucleotide sequence ID" value="XM_007400038.1"/>
</dbReference>
<dbReference type="EMBL" id="JH930477">
    <property type="protein sequence ID" value="EKM50934.1"/>
    <property type="molecule type" value="Genomic_DNA"/>
</dbReference>
<protein>
    <submittedName>
        <fullName evidence="2">Uncharacterized protein</fullName>
    </submittedName>
</protein>
<dbReference type="GeneID" id="18909316"/>
<dbReference type="KEGG" id="pco:PHACADRAFT_165575"/>
<gene>
    <name evidence="2" type="ORF">PHACADRAFT_165575</name>
</gene>
<feature type="region of interest" description="Disordered" evidence="1">
    <location>
        <begin position="76"/>
        <end position="98"/>
    </location>
</feature>
<name>K5VWG9_PHACS</name>
<organism evidence="2 3">
    <name type="scientific">Phanerochaete carnosa (strain HHB-10118-sp)</name>
    <name type="common">White-rot fungus</name>
    <name type="synonym">Peniophora carnosa</name>
    <dbReference type="NCBI Taxonomy" id="650164"/>
    <lineage>
        <taxon>Eukaryota</taxon>
        <taxon>Fungi</taxon>
        <taxon>Dikarya</taxon>
        <taxon>Basidiomycota</taxon>
        <taxon>Agaricomycotina</taxon>
        <taxon>Agaricomycetes</taxon>
        <taxon>Polyporales</taxon>
        <taxon>Phanerochaetaceae</taxon>
        <taxon>Phanerochaete</taxon>
    </lineage>
</organism>
<evidence type="ECO:0000256" key="1">
    <source>
        <dbReference type="SAM" id="MobiDB-lite"/>
    </source>
</evidence>
<reference evidence="2 3" key="1">
    <citation type="journal article" date="2012" name="BMC Genomics">
        <title>Comparative genomics of the white-rot fungi, Phanerochaete carnosa and P. chrysosporium, to elucidate the genetic basis of the distinct wood types they colonize.</title>
        <authorList>
            <person name="Suzuki H."/>
            <person name="MacDonald J."/>
            <person name="Syed K."/>
            <person name="Salamov A."/>
            <person name="Hori C."/>
            <person name="Aerts A."/>
            <person name="Henrissat B."/>
            <person name="Wiebenga A."/>
            <person name="vanKuyk P.A."/>
            <person name="Barry K."/>
            <person name="Lindquist E."/>
            <person name="LaButti K."/>
            <person name="Lapidus A."/>
            <person name="Lucas S."/>
            <person name="Coutinho P."/>
            <person name="Gong Y."/>
            <person name="Samejima M."/>
            <person name="Mahadevan R."/>
            <person name="Abou-Zaid M."/>
            <person name="de Vries R.P."/>
            <person name="Igarashi K."/>
            <person name="Yadav J.S."/>
            <person name="Grigoriev I.V."/>
            <person name="Master E.R."/>
        </authorList>
    </citation>
    <scope>NUCLEOTIDE SEQUENCE [LARGE SCALE GENOMIC DNA]</scope>
    <source>
        <strain evidence="2 3">HHB-10118-sp</strain>
    </source>
</reference>
<dbReference type="HOGENOM" id="CLU_2334326_0_0_1"/>
<sequence length="98" mass="10516">MVASGIASHCGELQAYRLFGKAADHVISLMSLAVGLALLRGDDRHELSPNDILPHASSKHIAARMPVLSQADLEEPELGVCDQSTRPVPPRGPRLSRI</sequence>
<evidence type="ECO:0000313" key="3">
    <source>
        <dbReference type="Proteomes" id="UP000008370"/>
    </source>
</evidence>
<evidence type="ECO:0000313" key="2">
    <source>
        <dbReference type="EMBL" id="EKM50934.1"/>
    </source>
</evidence>
<dbReference type="InParanoid" id="K5VWG9"/>
<proteinExistence type="predicted"/>
<dbReference type="Proteomes" id="UP000008370">
    <property type="component" value="Unassembled WGS sequence"/>
</dbReference>
<keyword evidence="3" id="KW-1185">Reference proteome</keyword>